<dbReference type="RefSeq" id="WP_284223320.1">
    <property type="nucleotide sequence ID" value="NZ_BSOY01000070.1"/>
</dbReference>
<evidence type="ECO:0000313" key="2">
    <source>
        <dbReference type="Proteomes" id="UP001156921"/>
    </source>
</evidence>
<dbReference type="PROSITE" id="PS51257">
    <property type="entry name" value="PROKAR_LIPOPROTEIN"/>
    <property type="match status" value="1"/>
</dbReference>
<evidence type="ECO:0000313" key="1">
    <source>
        <dbReference type="EMBL" id="GLS02444.1"/>
    </source>
</evidence>
<accession>A0ABQ6BLB7</accession>
<comment type="caution">
    <text evidence="1">The sequence shown here is derived from an EMBL/GenBank/DDBJ whole genome shotgun (WGS) entry which is preliminary data.</text>
</comment>
<sequence length="124" mass="13457">MTRGVPVIVAAFGLTACNPSGADAITDPVAKAEYHCRYVVERAIADEAERDADGVLRREVADFPAPTVTRTGDQVRFVWARDSIARKDGRSRHGGTCVMDIKDGQQLVVSAELDGQPLHSGFRF</sequence>
<organism evidence="1 2">
    <name type="scientific">Brevundimonas denitrificans</name>
    <dbReference type="NCBI Taxonomy" id="1443434"/>
    <lineage>
        <taxon>Bacteria</taxon>
        <taxon>Pseudomonadati</taxon>
        <taxon>Pseudomonadota</taxon>
        <taxon>Alphaproteobacteria</taxon>
        <taxon>Caulobacterales</taxon>
        <taxon>Caulobacteraceae</taxon>
        <taxon>Brevundimonas</taxon>
    </lineage>
</organism>
<evidence type="ECO:0008006" key="3">
    <source>
        <dbReference type="Google" id="ProtNLM"/>
    </source>
</evidence>
<protein>
    <recommendedName>
        <fullName evidence="3">Lipoprotein</fullName>
    </recommendedName>
</protein>
<dbReference type="Proteomes" id="UP001156921">
    <property type="component" value="Unassembled WGS sequence"/>
</dbReference>
<dbReference type="EMBL" id="BSOY01000070">
    <property type="protein sequence ID" value="GLS02444.1"/>
    <property type="molecule type" value="Genomic_DNA"/>
</dbReference>
<proteinExistence type="predicted"/>
<name>A0ABQ6BLB7_9CAUL</name>
<gene>
    <name evidence="1" type="ORF">GCM10007859_24680</name>
</gene>
<keyword evidence="2" id="KW-1185">Reference proteome</keyword>
<reference evidence="2" key="1">
    <citation type="journal article" date="2019" name="Int. J. Syst. Evol. Microbiol.">
        <title>The Global Catalogue of Microorganisms (GCM) 10K type strain sequencing project: providing services to taxonomists for standard genome sequencing and annotation.</title>
        <authorList>
            <consortium name="The Broad Institute Genomics Platform"/>
            <consortium name="The Broad Institute Genome Sequencing Center for Infectious Disease"/>
            <person name="Wu L."/>
            <person name="Ma J."/>
        </authorList>
    </citation>
    <scope>NUCLEOTIDE SEQUENCE [LARGE SCALE GENOMIC DNA]</scope>
    <source>
        <strain evidence="2">NBRC 110107</strain>
    </source>
</reference>